<dbReference type="PIRSF" id="PIRSF039008">
    <property type="entry name" value="YjbJ"/>
    <property type="match status" value="1"/>
</dbReference>
<evidence type="ECO:0000256" key="1">
    <source>
        <dbReference type="ARBA" id="ARBA00009129"/>
    </source>
</evidence>
<protein>
    <recommendedName>
        <fullName evidence="2">CsbD-like domain-containing protein</fullName>
    </recommendedName>
</protein>
<dbReference type="PANTHER" id="PTHR34977">
    <property type="entry name" value="UPF0337 PROTEIN YJBJ"/>
    <property type="match status" value="1"/>
</dbReference>
<evidence type="ECO:0000259" key="2">
    <source>
        <dbReference type="Pfam" id="PF05532"/>
    </source>
</evidence>
<organism evidence="3 4">
    <name type="scientific">Halochromatium glycolicum</name>
    <dbReference type="NCBI Taxonomy" id="85075"/>
    <lineage>
        <taxon>Bacteria</taxon>
        <taxon>Pseudomonadati</taxon>
        <taxon>Pseudomonadota</taxon>
        <taxon>Gammaproteobacteria</taxon>
        <taxon>Chromatiales</taxon>
        <taxon>Chromatiaceae</taxon>
        <taxon>Halochromatium</taxon>
    </lineage>
</organism>
<proteinExistence type="inferred from homology"/>
<evidence type="ECO:0000313" key="4">
    <source>
        <dbReference type="Proteomes" id="UP001296776"/>
    </source>
</evidence>
<gene>
    <name evidence="3" type="ORF">CKO40_17570</name>
</gene>
<dbReference type="PANTHER" id="PTHR34977:SF1">
    <property type="entry name" value="UPF0337 PROTEIN YJBJ"/>
    <property type="match status" value="1"/>
</dbReference>
<dbReference type="AlphaFoldDB" id="A0AAJ0U6Q4"/>
<comment type="similarity">
    <text evidence="1">Belongs to the UPF0337 (CsbD) family.</text>
</comment>
<dbReference type="EMBL" id="NRSJ01000038">
    <property type="protein sequence ID" value="MBK1706306.1"/>
    <property type="molecule type" value="Genomic_DNA"/>
</dbReference>
<dbReference type="InterPro" id="IPR008462">
    <property type="entry name" value="CsbD"/>
</dbReference>
<accession>A0AAJ0U6Q4</accession>
<dbReference type="RefSeq" id="WP_200347757.1">
    <property type="nucleotide sequence ID" value="NZ_NRSJ01000038.1"/>
</dbReference>
<feature type="domain" description="CsbD-like" evidence="2">
    <location>
        <begin position="4"/>
        <end position="55"/>
    </location>
</feature>
<sequence>MNWEQIRGNWEKAKGELKVQWSKLTDDDLAKINGERDKLVGRLQELYGVTKEEAESQIDKKS</sequence>
<reference evidence="3" key="2">
    <citation type="journal article" date="2020" name="Microorganisms">
        <title>Osmotic Adaptation and Compatible Solute Biosynthesis of Phototrophic Bacteria as Revealed from Genome Analyses.</title>
        <authorList>
            <person name="Imhoff J.F."/>
            <person name="Rahn T."/>
            <person name="Kunzel S."/>
            <person name="Keller A."/>
            <person name="Neulinger S.C."/>
        </authorList>
    </citation>
    <scope>NUCLEOTIDE SEQUENCE</scope>
    <source>
        <strain evidence="3">DSM 11080</strain>
    </source>
</reference>
<dbReference type="InterPro" id="IPR026042">
    <property type="entry name" value="YjbJ"/>
</dbReference>
<dbReference type="InterPro" id="IPR050423">
    <property type="entry name" value="UPF0337_stress_rsp"/>
</dbReference>
<evidence type="ECO:0000313" key="3">
    <source>
        <dbReference type="EMBL" id="MBK1706306.1"/>
    </source>
</evidence>
<name>A0AAJ0U6Q4_9GAMM</name>
<dbReference type="Proteomes" id="UP001296776">
    <property type="component" value="Unassembled WGS sequence"/>
</dbReference>
<dbReference type="InterPro" id="IPR036629">
    <property type="entry name" value="YjbJ_sf"/>
</dbReference>
<comment type="caution">
    <text evidence="3">The sequence shown here is derived from an EMBL/GenBank/DDBJ whole genome shotgun (WGS) entry which is preliminary data.</text>
</comment>
<reference evidence="3" key="1">
    <citation type="submission" date="2017-08" db="EMBL/GenBank/DDBJ databases">
        <authorList>
            <person name="Imhoff J.F."/>
            <person name="Rahn T."/>
            <person name="Kuenzel S."/>
            <person name="Neulinger S.C."/>
        </authorList>
    </citation>
    <scope>NUCLEOTIDE SEQUENCE</scope>
    <source>
        <strain evidence="3">DSM 11080</strain>
    </source>
</reference>
<dbReference type="Pfam" id="PF05532">
    <property type="entry name" value="CsbD"/>
    <property type="match status" value="1"/>
</dbReference>
<keyword evidence="4" id="KW-1185">Reference proteome</keyword>
<dbReference type="SUPFAM" id="SSF69047">
    <property type="entry name" value="Hypothetical protein YjbJ"/>
    <property type="match status" value="1"/>
</dbReference>
<dbReference type="Gene3D" id="1.10.1470.10">
    <property type="entry name" value="YjbJ"/>
    <property type="match status" value="1"/>
</dbReference>